<evidence type="ECO:0000313" key="9">
    <source>
        <dbReference type="EMBL" id="QIS92026.1"/>
    </source>
</evidence>
<comment type="similarity">
    <text evidence="2 8">Belongs to the universal ribosomal protein uL14 family.</text>
</comment>
<gene>
    <name evidence="9" type="primary">rpl14</name>
</gene>
<sequence>MIKKQTYLNVTDNSGAIKLMCIQKLGISKFKSAYIGDIVISVIKEALPNVSIEKSEIIRAVIVRTRKEIKRSDGIILKFDDNAAVVIDKLNNPKGSRIFGVITHELRKLNFNKIISLSSEIF</sequence>
<accession>A0A6H0DSS1</accession>
<dbReference type="GO" id="GO:0006412">
    <property type="term" value="P:translation"/>
    <property type="evidence" value="ECO:0007669"/>
    <property type="project" value="InterPro"/>
</dbReference>
<dbReference type="InterPro" id="IPR000218">
    <property type="entry name" value="Ribosomal_uL14"/>
</dbReference>
<dbReference type="CDD" id="cd00337">
    <property type="entry name" value="Ribosomal_uL14"/>
    <property type="match status" value="1"/>
</dbReference>
<dbReference type="PROSITE" id="PS00049">
    <property type="entry name" value="RIBOSOMAL_L14"/>
    <property type="match status" value="1"/>
</dbReference>
<evidence type="ECO:0000256" key="6">
    <source>
        <dbReference type="ARBA" id="ARBA00023274"/>
    </source>
</evidence>
<proteinExistence type="inferred from homology"/>
<evidence type="ECO:0000256" key="3">
    <source>
        <dbReference type="ARBA" id="ARBA00022528"/>
    </source>
</evidence>
<evidence type="ECO:0000256" key="4">
    <source>
        <dbReference type="ARBA" id="ARBA00022640"/>
    </source>
</evidence>
<dbReference type="InterPro" id="IPR005745">
    <property type="entry name" value="Ribosomal_uL14_bac-type"/>
</dbReference>
<dbReference type="InterPro" id="IPR036853">
    <property type="entry name" value="Ribosomal_uL14_sf"/>
</dbReference>
<geneLocation type="plastid" evidence="9"/>
<evidence type="ECO:0000256" key="2">
    <source>
        <dbReference type="ARBA" id="ARBA00010745"/>
    </source>
</evidence>
<protein>
    <recommendedName>
        <fullName evidence="7">50S ribosomal protein L14, chloroplastic</fullName>
    </recommendedName>
</protein>
<dbReference type="GO" id="GO:0003735">
    <property type="term" value="F:structural constituent of ribosome"/>
    <property type="evidence" value="ECO:0007669"/>
    <property type="project" value="InterPro"/>
</dbReference>
<dbReference type="EMBL" id="MT075717">
    <property type="protein sequence ID" value="QIS92026.1"/>
    <property type="molecule type" value="Genomic_DNA"/>
</dbReference>
<comment type="subcellular location">
    <subcellularLocation>
        <location evidence="1">Plastid</location>
        <location evidence="1">Chloroplast</location>
    </subcellularLocation>
</comment>
<dbReference type="AlphaFoldDB" id="A0A6H0DSS1"/>
<organism evidence="9">
    <name type="scientific">Prosopanche americana</name>
    <dbReference type="NCBI Taxonomy" id="29816"/>
    <lineage>
        <taxon>Eukaryota</taxon>
        <taxon>Viridiplantae</taxon>
        <taxon>Streptophyta</taxon>
        <taxon>Embryophyta</taxon>
        <taxon>Tracheophyta</taxon>
        <taxon>Spermatophyta</taxon>
        <taxon>Magnoliopsida</taxon>
        <taxon>Magnoliidae</taxon>
        <taxon>Piperales</taxon>
        <taxon>Hydnoraceae</taxon>
        <taxon>Prosopanche</taxon>
    </lineage>
</organism>
<name>A0A6H0DSS1_PROAM</name>
<evidence type="ECO:0000256" key="8">
    <source>
        <dbReference type="RuleBase" id="RU003949"/>
    </source>
</evidence>
<dbReference type="GO" id="GO:0009507">
    <property type="term" value="C:chloroplast"/>
    <property type="evidence" value="ECO:0007669"/>
    <property type="project" value="UniProtKB-SubCell"/>
</dbReference>
<keyword evidence="6 8" id="KW-0687">Ribonucleoprotein</keyword>
<dbReference type="InterPro" id="IPR019972">
    <property type="entry name" value="Ribosomal_uL14_CS"/>
</dbReference>
<dbReference type="PANTHER" id="PTHR11761">
    <property type="entry name" value="50S/60S RIBOSOMAL PROTEIN L14/L23"/>
    <property type="match status" value="1"/>
</dbReference>
<dbReference type="Pfam" id="PF00238">
    <property type="entry name" value="Ribosomal_L14"/>
    <property type="match status" value="1"/>
</dbReference>
<keyword evidence="4 9" id="KW-0934">Plastid</keyword>
<dbReference type="GO" id="GO:0070180">
    <property type="term" value="F:large ribosomal subunit rRNA binding"/>
    <property type="evidence" value="ECO:0007669"/>
    <property type="project" value="TreeGrafter"/>
</dbReference>
<dbReference type="NCBIfam" id="TIGR01067">
    <property type="entry name" value="rplN_bact"/>
    <property type="match status" value="1"/>
</dbReference>
<evidence type="ECO:0000256" key="5">
    <source>
        <dbReference type="ARBA" id="ARBA00022980"/>
    </source>
</evidence>
<dbReference type="Gene3D" id="2.40.150.20">
    <property type="entry name" value="Ribosomal protein L14"/>
    <property type="match status" value="1"/>
</dbReference>
<dbReference type="GO" id="GO:0022625">
    <property type="term" value="C:cytosolic large ribosomal subunit"/>
    <property type="evidence" value="ECO:0007669"/>
    <property type="project" value="TreeGrafter"/>
</dbReference>
<dbReference type="PANTHER" id="PTHR11761:SF27">
    <property type="entry name" value="LARGE RIBOSOMAL SUBUNIT PROTEIN UL14C"/>
    <property type="match status" value="1"/>
</dbReference>
<evidence type="ECO:0000256" key="7">
    <source>
        <dbReference type="ARBA" id="ARBA00035424"/>
    </source>
</evidence>
<reference evidence="9" key="1">
    <citation type="journal article" date="2020" name="Plants (Basel)">
        <title>The First Plastid Genome of the Holoparasitic Genus Prosopanche (Hydnoraceae).</title>
        <authorList>
            <person name="Jost M."/>
            <person name="Naumann J."/>
            <person name="Rocamundi N."/>
            <person name="Cocucci A.A."/>
            <person name="Wanke S."/>
        </authorList>
    </citation>
    <scope>NUCLEOTIDE SEQUENCE</scope>
</reference>
<keyword evidence="3" id="KW-0150">Chloroplast</keyword>
<dbReference type="SMART" id="SM01374">
    <property type="entry name" value="Ribosomal_L14"/>
    <property type="match status" value="1"/>
</dbReference>
<dbReference type="SUPFAM" id="SSF50193">
    <property type="entry name" value="Ribosomal protein L14"/>
    <property type="match status" value="1"/>
</dbReference>
<dbReference type="HAMAP" id="MF_01367">
    <property type="entry name" value="Ribosomal_uL14"/>
    <property type="match status" value="1"/>
</dbReference>
<keyword evidence="5 8" id="KW-0689">Ribosomal protein</keyword>
<evidence type="ECO:0000256" key="1">
    <source>
        <dbReference type="ARBA" id="ARBA00004229"/>
    </source>
</evidence>